<dbReference type="EMBL" id="CP017641">
    <property type="protein sequence ID" value="APZ95316.1"/>
    <property type="molecule type" value="Genomic_DNA"/>
</dbReference>
<proteinExistence type="predicted"/>
<dbReference type="STRING" id="1891926.Fuma_04972"/>
<name>A0A1P8WMN4_9PLAN</name>
<dbReference type="AlphaFoldDB" id="A0A1P8WMN4"/>
<evidence type="ECO:0000313" key="2">
    <source>
        <dbReference type="Proteomes" id="UP000187735"/>
    </source>
</evidence>
<dbReference type="Proteomes" id="UP000187735">
    <property type="component" value="Chromosome"/>
</dbReference>
<evidence type="ECO:0000313" key="1">
    <source>
        <dbReference type="EMBL" id="APZ95316.1"/>
    </source>
</evidence>
<reference evidence="1 2" key="1">
    <citation type="journal article" date="2016" name="Front. Microbiol.">
        <title>Fuerstia marisgermanicae gen. nov., sp. nov., an Unusual Member of the Phylum Planctomycetes from the German Wadden Sea.</title>
        <authorList>
            <person name="Kohn T."/>
            <person name="Heuer A."/>
            <person name="Jogler M."/>
            <person name="Vollmers J."/>
            <person name="Boedeker C."/>
            <person name="Bunk B."/>
            <person name="Rast P."/>
            <person name="Borchert D."/>
            <person name="Glockner I."/>
            <person name="Freese H.M."/>
            <person name="Klenk H.P."/>
            <person name="Overmann J."/>
            <person name="Kaster A.K."/>
            <person name="Rohde M."/>
            <person name="Wiegand S."/>
            <person name="Jogler C."/>
        </authorList>
    </citation>
    <scope>NUCLEOTIDE SEQUENCE [LARGE SCALE GENOMIC DNA]</scope>
    <source>
        <strain evidence="1 2">NH11</strain>
    </source>
</reference>
<gene>
    <name evidence="1" type="ORF">Fuma_04972</name>
</gene>
<dbReference type="KEGG" id="fmr:Fuma_04972"/>
<protein>
    <submittedName>
        <fullName evidence="1">Uncharacterized protein</fullName>
    </submittedName>
</protein>
<sequence length="175" mass="20142">MSSPLILHIPPQFNRNPPIQLLKIAGPGRPGPRLGWSAGGMQSRSSAMLVLGGGRAGRVRELRHHFSRGSTRTDHEIYQWTRLWRCRSLQSLDQKPMLLNFQTVQRFRQTQHVGRRPWCRIRLMSIVRCAVVHSNSISNKNVRFRVRPQKNRTADEHRSTQIPDCELSVGIEFCS</sequence>
<keyword evidence="2" id="KW-1185">Reference proteome</keyword>
<accession>A0A1P8WMN4</accession>
<organism evidence="1 2">
    <name type="scientific">Fuerstiella marisgermanici</name>
    <dbReference type="NCBI Taxonomy" id="1891926"/>
    <lineage>
        <taxon>Bacteria</taxon>
        <taxon>Pseudomonadati</taxon>
        <taxon>Planctomycetota</taxon>
        <taxon>Planctomycetia</taxon>
        <taxon>Planctomycetales</taxon>
        <taxon>Planctomycetaceae</taxon>
        <taxon>Fuerstiella</taxon>
    </lineage>
</organism>